<dbReference type="AlphaFoldDB" id="A0A4Q0PIW3"/>
<accession>A0A4Q0PIW3</accession>
<evidence type="ECO:0000313" key="3">
    <source>
        <dbReference type="Proteomes" id="UP000290608"/>
    </source>
</evidence>
<dbReference type="Proteomes" id="UP000290608">
    <property type="component" value="Unassembled WGS sequence"/>
</dbReference>
<dbReference type="EMBL" id="QOVL01000016">
    <property type="protein sequence ID" value="RXG27184.1"/>
    <property type="molecule type" value="Genomic_DNA"/>
</dbReference>
<dbReference type="InterPro" id="IPR008928">
    <property type="entry name" value="6-hairpin_glycosidase_sf"/>
</dbReference>
<dbReference type="InterPro" id="IPR012341">
    <property type="entry name" value="6hp_glycosidase-like_sf"/>
</dbReference>
<dbReference type="InterPro" id="IPR010905">
    <property type="entry name" value="Glyco_hydro_88"/>
</dbReference>
<organism evidence="2 3">
    <name type="scientific">Leeuwenhoekiella marinoflava</name>
    <dbReference type="NCBI Taxonomy" id="988"/>
    <lineage>
        <taxon>Bacteria</taxon>
        <taxon>Pseudomonadati</taxon>
        <taxon>Bacteroidota</taxon>
        <taxon>Flavobacteriia</taxon>
        <taxon>Flavobacteriales</taxon>
        <taxon>Flavobacteriaceae</taxon>
        <taxon>Leeuwenhoekiella</taxon>
    </lineage>
</organism>
<dbReference type="RefSeq" id="WP_073100435.1">
    <property type="nucleotide sequence ID" value="NZ_QOVL01000016.1"/>
</dbReference>
<dbReference type="SUPFAM" id="SSF48208">
    <property type="entry name" value="Six-hairpin glycosidases"/>
    <property type="match status" value="1"/>
</dbReference>
<evidence type="ECO:0000256" key="1">
    <source>
        <dbReference type="ARBA" id="ARBA00022801"/>
    </source>
</evidence>
<name>A0A4Q0PIW3_9FLAO</name>
<gene>
    <name evidence="2" type="ORF">DSL99_2976</name>
</gene>
<dbReference type="PANTHER" id="PTHR33886">
    <property type="entry name" value="UNSATURATED RHAMNOGALACTURONAN HYDROLASE (EUROFUNG)"/>
    <property type="match status" value="1"/>
</dbReference>
<dbReference type="InterPro" id="IPR052043">
    <property type="entry name" value="PolySaccharide_Degr_Enz"/>
</dbReference>
<comment type="caution">
    <text evidence="2">The sequence shown here is derived from an EMBL/GenBank/DDBJ whole genome shotgun (WGS) entry which is preliminary data.</text>
</comment>
<dbReference type="PROSITE" id="PS51257">
    <property type="entry name" value="PROKAR_LIPOPROTEIN"/>
    <property type="match status" value="1"/>
</dbReference>
<dbReference type="PANTHER" id="PTHR33886:SF8">
    <property type="entry name" value="UNSATURATED RHAMNOGALACTURONAN HYDROLASE (EUROFUNG)"/>
    <property type="match status" value="1"/>
</dbReference>
<protein>
    <submittedName>
        <fullName evidence="2">Rhamnogalacturonyl hydrolase YesR</fullName>
    </submittedName>
</protein>
<sequence>MNLKSHLKSFVPLGLSAILFLSCKNNTEDKAQLASQDATEIQLPKSKDSVLKIINSVNEHWQETHPEPDFAFWHPAAYHTGNIEAYKVTGNQEFLDYATAWAEHNKWMGAKSNDKSDWKSNYGETDDHVLFGDWQIAFQTYIDLYILEGSKDPAKIARAREVMEYEMSTDKKDYWWWADGLYMVMPVMTKLYNVTGNELYLEKLNEYLTYSDSIMLDEETGLYFRDAKYVYPKHKSLNGKKDFWARGDGWVFAGLAKVIQDLPEGAIHKQKYIDRFKKMAVTLKDAQQPQGYWTRSILDPEHAPGPETSGTAFFTYAFLWGINNDVLDEETYVPVIEKSWEYLTEVALQEDGSVGYVQPIGEKAIPGQVVDKNSTADFGVGAYLLAASEMYRFIDSK</sequence>
<reference evidence="2 3" key="1">
    <citation type="submission" date="2018-07" db="EMBL/GenBank/DDBJ databases">
        <title>Leeuwenhoekiella genomics.</title>
        <authorList>
            <person name="Tahon G."/>
            <person name="Willems A."/>
        </authorList>
    </citation>
    <scope>NUCLEOTIDE SEQUENCE [LARGE SCALE GENOMIC DNA]</scope>
    <source>
        <strain evidence="2 3">LMG 1345</strain>
    </source>
</reference>
<dbReference type="STRING" id="1122159.SAMN02745246_03372"/>
<proteinExistence type="predicted"/>
<keyword evidence="1 2" id="KW-0378">Hydrolase</keyword>
<dbReference type="GO" id="GO:0016787">
    <property type="term" value="F:hydrolase activity"/>
    <property type="evidence" value="ECO:0007669"/>
    <property type="project" value="UniProtKB-KW"/>
</dbReference>
<dbReference type="Gene3D" id="1.50.10.10">
    <property type="match status" value="1"/>
</dbReference>
<dbReference type="GO" id="GO:0005975">
    <property type="term" value="P:carbohydrate metabolic process"/>
    <property type="evidence" value="ECO:0007669"/>
    <property type="project" value="InterPro"/>
</dbReference>
<evidence type="ECO:0000313" key="2">
    <source>
        <dbReference type="EMBL" id="RXG27184.1"/>
    </source>
</evidence>
<dbReference type="Pfam" id="PF07470">
    <property type="entry name" value="Glyco_hydro_88"/>
    <property type="match status" value="1"/>
</dbReference>